<accession>A0A9W4XK98</accession>
<dbReference type="Proteomes" id="UP001152607">
    <property type="component" value="Unassembled WGS sequence"/>
</dbReference>
<dbReference type="AlphaFoldDB" id="A0A9W4XK98"/>
<organism evidence="1 2">
    <name type="scientific">Periconia digitata</name>
    <dbReference type="NCBI Taxonomy" id="1303443"/>
    <lineage>
        <taxon>Eukaryota</taxon>
        <taxon>Fungi</taxon>
        <taxon>Dikarya</taxon>
        <taxon>Ascomycota</taxon>
        <taxon>Pezizomycotina</taxon>
        <taxon>Dothideomycetes</taxon>
        <taxon>Pleosporomycetidae</taxon>
        <taxon>Pleosporales</taxon>
        <taxon>Massarineae</taxon>
        <taxon>Periconiaceae</taxon>
        <taxon>Periconia</taxon>
    </lineage>
</organism>
<protein>
    <submittedName>
        <fullName evidence="1">Uncharacterized protein</fullName>
    </submittedName>
</protein>
<dbReference type="EMBL" id="CAOQHR010000005">
    <property type="protein sequence ID" value="CAI6334713.1"/>
    <property type="molecule type" value="Genomic_DNA"/>
</dbReference>
<name>A0A9W4XK98_9PLEO</name>
<gene>
    <name evidence="1" type="ORF">PDIGIT_LOCUS7779</name>
</gene>
<sequence length="114" mass="12719">MSWNLGLGMQRYIYVLLGVDKRYSTWCMKTHLSLAYDLHVYAIGQVTHESSSLFAHVFEVNTTLLDLSFISTSYLKSTAEMIQASNGWSSGLPTHRVSCSGSVHSDLESCSSYI</sequence>
<reference evidence="1" key="1">
    <citation type="submission" date="2023-01" db="EMBL/GenBank/DDBJ databases">
        <authorList>
            <person name="Van Ghelder C."/>
            <person name="Rancurel C."/>
        </authorList>
    </citation>
    <scope>NUCLEOTIDE SEQUENCE</scope>
    <source>
        <strain evidence="1">CNCM I-4278</strain>
    </source>
</reference>
<proteinExistence type="predicted"/>
<keyword evidence="2" id="KW-1185">Reference proteome</keyword>
<comment type="caution">
    <text evidence="1">The sequence shown here is derived from an EMBL/GenBank/DDBJ whole genome shotgun (WGS) entry which is preliminary data.</text>
</comment>
<evidence type="ECO:0000313" key="2">
    <source>
        <dbReference type="Proteomes" id="UP001152607"/>
    </source>
</evidence>
<evidence type="ECO:0000313" key="1">
    <source>
        <dbReference type="EMBL" id="CAI6334713.1"/>
    </source>
</evidence>